<dbReference type="AlphaFoldDB" id="A0A5S9PVL3"/>
<dbReference type="InterPro" id="IPR029063">
    <property type="entry name" value="SAM-dependent_MTases_sf"/>
</dbReference>
<dbReference type="Proteomes" id="UP000441399">
    <property type="component" value="Unassembled WGS sequence"/>
</dbReference>
<organism evidence="4 5">
    <name type="scientific">BD1-7 clade bacterium</name>
    <dbReference type="NCBI Taxonomy" id="2029982"/>
    <lineage>
        <taxon>Bacteria</taxon>
        <taxon>Pseudomonadati</taxon>
        <taxon>Pseudomonadota</taxon>
        <taxon>Gammaproteobacteria</taxon>
        <taxon>Cellvibrionales</taxon>
        <taxon>Spongiibacteraceae</taxon>
        <taxon>BD1-7 clade</taxon>
    </lineage>
</organism>
<dbReference type="PANTHER" id="PTHR43397">
    <property type="entry name" value="ERGOTHIONEINE BIOSYNTHESIS PROTEIN 1"/>
    <property type="match status" value="1"/>
</dbReference>
<dbReference type="EMBL" id="CACSIO010000012">
    <property type="protein sequence ID" value="CAA0108330.1"/>
    <property type="molecule type" value="Genomic_DNA"/>
</dbReference>
<dbReference type="NCBIfam" id="TIGR03438">
    <property type="entry name" value="egtD_ergothio"/>
    <property type="match status" value="1"/>
</dbReference>
<protein>
    <submittedName>
        <fullName evidence="4">Histidine N-alpha-methyltransferase</fullName>
        <ecNumber evidence="4">2.1.1.44</ecNumber>
    </submittedName>
</protein>
<dbReference type="PIRSF" id="PIRSF018005">
    <property type="entry name" value="UCP018005"/>
    <property type="match status" value="1"/>
</dbReference>
<dbReference type="InterPro" id="IPR035094">
    <property type="entry name" value="EgtD"/>
</dbReference>
<evidence type="ECO:0000256" key="2">
    <source>
        <dbReference type="ARBA" id="ARBA00022679"/>
    </source>
</evidence>
<accession>A0A5S9PVL3</accession>
<proteinExistence type="predicted"/>
<dbReference type="Pfam" id="PF10017">
    <property type="entry name" value="Methyltransf_33"/>
    <property type="match status" value="1"/>
</dbReference>
<keyword evidence="1 4" id="KW-0489">Methyltransferase</keyword>
<dbReference type="OrthoDB" id="5289726at2"/>
<dbReference type="Gene3D" id="3.40.50.150">
    <property type="entry name" value="Vaccinia Virus protein VP39"/>
    <property type="match status" value="1"/>
</dbReference>
<dbReference type="PANTHER" id="PTHR43397:SF1">
    <property type="entry name" value="ERGOTHIONEINE BIOSYNTHESIS PROTEIN 1"/>
    <property type="match status" value="1"/>
</dbReference>
<dbReference type="EC" id="2.1.1.44" evidence="4"/>
<keyword evidence="2 4" id="KW-0808">Transferase</keyword>
<evidence type="ECO:0000256" key="1">
    <source>
        <dbReference type="ARBA" id="ARBA00022603"/>
    </source>
</evidence>
<gene>
    <name evidence="4" type="primary">egtD_1</name>
    <name evidence="4" type="ORF">OPDIPICF_01329</name>
</gene>
<name>A0A5S9PVL3_9GAMM</name>
<dbReference type="SUPFAM" id="SSF53335">
    <property type="entry name" value="S-adenosyl-L-methionine-dependent methyltransferases"/>
    <property type="match status" value="1"/>
</dbReference>
<evidence type="ECO:0000313" key="4">
    <source>
        <dbReference type="EMBL" id="CAA0108330.1"/>
    </source>
</evidence>
<evidence type="ECO:0000259" key="3">
    <source>
        <dbReference type="Pfam" id="PF10017"/>
    </source>
</evidence>
<feature type="domain" description="Histidine-specific methyltransferase SAM-dependent" evidence="3">
    <location>
        <begin position="24"/>
        <end position="322"/>
    </location>
</feature>
<dbReference type="InterPro" id="IPR019257">
    <property type="entry name" value="MeTrfase_dom"/>
</dbReference>
<dbReference type="GO" id="GO:0052706">
    <property type="term" value="F:L-histidine N(alpha)-methyltransferase activity"/>
    <property type="evidence" value="ECO:0007669"/>
    <property type="project" value="UniProtKB-EC"/>
</dbReference>
<reference evidence="4 5" key="1">
    <citation type="submission" date="2019-11" db="EMBL/GenBank/DDBJ databases">
        <authorList>
            <person name="Holert J."/>
        </authorList>
    </citation>
    <scope>NUCLEOTIDE SEQUENCE [LARGE SCALE GENOMIC DNA]</scope>
    <source>
        <strain evidence="4">SB11_3</strain>
    </source>
</reference>
<sequence>MLSAQQTIGNVFFDNQHPSIGDCRDELLAGLRQSQKTLNPKFFYNEAGSKLFEKIMRLPEYYPTRTEVKMLQQYAGEIAEVCGQGGVLIEPGSGNSEKVEYLLKDLKPSAYVPLDISADFLHSTAMRLGDAYPWLQVHAICADFSQDWQMPESLPQGNRLVYYPGSTIGNLDPDDAVSFLNRVSDWVGNEGGVLIGVDLHKSEDILHAAYNDADGVTEAFNLNALHSINPLLDANFDAENFAHKAFYNQDKRRIEMHLVSQSSHDVKCGEDVIRFDAGETIHTESSYKYTTESFSDLAERAGLTRKHGWVDDDGLFSMHYLTPA</sequence>
<evidence type="ECO:0000313" key="5">
    <source>
        <dbReference type="Proteomes" id="UP000441399"/>
    </source>
</evidence>
<keyword evidence="5" id="KW-1185">Reference proteome</keyword>
<dbReference type="InterPro" id="IPR051128">
    <property type="entry name" value="EgtD_Methyltrsf_superfamily"/>
</dbReference>
<dbReference type="GO" id="GO:0032259">
    <property type="term" value="P:methylation"/>
    <property type="evidence" value="ECO:0007669"/>
    <property type="project" value="UniProtKB-KW"/>
</dbReference>
<dbReference type="InterPro" id="IPR017804">
    <property type="entry name" value="MeTrfase_EgtD-like"/>
</dbReference>